<dbReference type="EMBL" id="LR796358">
    <property type="protein sequence ID" value="CAB4139248.1"/>
    <property type="molecule type" value="Genomic_DNA"/>
</dbReference>
<protein>
    <submittedName>
        <fullName evidence="1">Uncharacterized protein</fullName>
    </submittedName>
</protein>
<accession>A0A6J5LXP2</accession>
<reference evidence="1" key="1">
    <citation type="submission" date="2020-04" db="EMBL/GenBank/DDBJ databases">
        <authorList>
            <person name="Chiriac C."/>
            <person name="Salcher M."/>
            <person name="Ghai R."/>
            <person name="Kavagutti S V."/>
        </authorList>
    </citation>
    <scope>NUCLEOTIDE SEQUENCE</scope>
</reference>
<proteinExistence type="predicted"/>
<gene>
    <name evidence="1" type="ORF">UFOVP343_53</name>
</gene>
<sequence>MANEVKVHRIIEGPFESDDEDEVWMLCLAEEDGELTEIEVYFDTFDEAYAFKHHFTKCIEPIILANDTGDH</sequence>
<name>A0A6J5LXP2_9CAUD</name>
<organism evidence="1">
    <name type="scientific">uncultured Caudovirales phage</name>
    <dbReference type="NCBI Taxonomy" id="2100421"/>
    <lineage>
        <taxon>Viruses</taxon>
        <taxon>Duplodnaviria</taxon>
        <taxon>Heunggongvirae</taxon>
        <taxon>Uroviricota</taxon>
        <taxon>Caudoviricetes</taxon>
        <taxon>Peduoviridae</taxon>
        <taxon>Maltschvirus</taxon>
        <taxon>Maltschvirus maltsch</taxon>
    </lineage>
</organism>
<evidence type="ECO:0000313" key="1">
    <source>
        <dbReference type="EMBL" id="CAB4139248.1"/>
    </source>
</evidence>